<evidence type="ECO:0000313" key="2">
    <source>
        <dbReference type="Proteomes" id="UP000589626"/>
    </source>
</evidence>
<dbReference type="EMBL" id="JACHWR010000001">
    <property type="protein sequence ID" value="MBB3041283.1"/>
    <property type="molecule type" value="Genomic_DNA"/>
</dbReference>
<gene>
    <name evidence="1" type="ORF">FHU40_001084</name>
</gene>
<reference evidence="1 2" key="1">
    <citation type="submission" date="2020-08" db="EMBL/GenBank/DDBJ databases">
        <title>Sequencing the genomes of 1000 actinobacteria strains.</title>
        <authorList>
            <person name="Klenk H.-P."/>
        </authorList>
    </citation>
    <scope>NUCLEOTIDE SEQUENCE [LARGE SCALE GENOMIC DNA]</scope>
    <source>
        <strain evidence="1 2">DSM 105498</strain>
    </source>
</reference>
<dbReference type="AlphaFoldDB" id="A0A7W4YZY9"/>
<keyword evidence="2" id="KW-1185">Reference proteome</keyword>
<proteinExistence type="predicted"/>
<dbReference type="RefSeq" id="WP_183591202.1">
    <property type="nucleotide sequence ID" value="NZ_JACHWR010000001.1"/>
</dbReference>
<organism evidence="1 2">
    <name type="scientific">Nocardioides soli</name>
    <dbReference type="NCBI Taxonomy" id="1036020"/>
    <lineage>
        <taxon>Bacteria</taxon>
        <taxon>Bacillati</taxon>
        <taxon>Actinomycetota</taxon>
        <taxon>Actinomycetes</taxon>
        <taxon>Propionibacteriales</taxon>
        <taxon>Nocardioidaceae</taxon>
        <taxon>Nocardioides</taxon>
    </lineage>
</organism>
<protein>
    <submittedName>
        <fullName evidence="1">Uncharacterized protein</fullName>
    </submittedName>
</protein>
<comment type="caution">
    <text evidence="1">The sequence shown here is derived from an EMBL/GenBank/DDBJ whole genome shotgun (WGS) entry which is preliminary data.</text>
</comment>
<evidence type="ECO:0000313" key="1">
    <source>
        <dbReference type="EMBL" id="MBB3041283.1"/>
    </source>
</evidence>
<name>A0A7W4YZY9_9ACTN</name>
<dbReference type="Proteomes" id="UP000589626">
    <property type="component" value="Unassembled WGS sequence"/>
</dbReference>
<accession>A0A7W4YZY9</accession>
<sequence length="258" mass="27678">MWELDDLEPAAAAMEARLLSPNGRRSPAPLLGSVVPALIPRMSRIELGMLGTMRGPVSPTVLPAGAPPDLLVSQVRVRANLVHFYLDQLPGLDRAHRNGVDALCDVATVLHLGRWIAPSVAEETMRPLRQLVGPEEQLGFGPGYDEVLDVLHGIADFTGSSHRVRAVTDVWTDRSEYYWDGIAESFLSTASLTGRQVSLRMVARVTSVSSLPVRRSPVFRATRLRAAAVILADVVDAQLVVAASEPWLAGIAAGPAAA</sequence>